<comment type="caution">
    <text evidence="3">The sequence shown here is derived from an EMBL/GenBank/DDBJ whole genome shotgun (WGS) entry which is preliminary data.</text>
</comment>
<keyword evidence="1 2" id="KW-0732">Signal</keyword>
<reference evidence="4" key="1">
    <citation type="journal article" date="2019" name="Int. J. Syst. Evol. Microbiol.">
        <title>The Global Catalogue of Microorganisms (GCM) 10K type strain sequencing project: providing services to taxonomists for standard genome sequencing and annotation.</title>
        <authorList>
            <consortium name="The Broad Institute Genomics Platform"/>
            <consortium name="The Broad Institute Genome Sequencing Center for Infectious Disease"/>
            <person name="Wu L."/>
            <person name="Ma J."/>
        </authorList>
    </citation>
    <scope>NUCLEOTIDE SEQUENCE [LARGE SCALE GENOMIC DNA]</scope>
    <source>
        <strain evidence="4">CCUG 50213</strain>
    </source>
</reference>
<keyword evidence="4" id="KW-1185">Reference proteome</keyword>
<feature type="chain" id="PRO_5047383548" evidence="2">
    <location>
        <begin position="28"/>
        <end position="356"/>
    </location>
</feature>
<protein>
    <submittedName>
        <fullName evidence="3">ABC transporter substrate-binding protein</fullName>
    </submittedName>
</protein>
<dbReference type="PANTHER" id="PTHR30222">
    <property type="entry name" value="SPERMIDINE/PUTRESCINE-BINDING PERIPLASMIC PROTEIN"/>
    <property type="match status" value="1"/>
</dbReference>
<dbReference type="InterPro" id="IPR006059">
    <property type="entry name" value="SBP"/>
</dbReference>
<evidence type="ECO:0000313" key="4">
    <source>
        <dbReference type="Proteomes" id="UP001597181"/>
    </source>
</evidence>
<organism evidence="3 4">
    <name type="scientific">Leucobacter albus</name>
    <dbReference type="NCBI Taxonomy" id="272210"/>
    <lineage>
        <taxon>Bacteria</taxon>
        <taxon>Bacillati</taxon>
        <taxon>Actinomycetota</taxon>
        <taxon>Actinomycetes</taxon>
        <taxon>Micrococcales</taxon>
        <taxon>Microbacteriaceae</taxon>
        <taxon>Leucobacter</taxon>
    </lineage>
</organism>
<dbReference type="PANTHER" id="PTHR30222:SF2">
    <property type="entry name" value="ABC TRANSPORTER SUBSTRATE-BINDING PROTEIN"/>
    <property type="match status" value="1"/>
</dbReference>
<evidence type="ECO:0000256" key="1">
    <source>
        <dbReference type="ARBA" id="ARBA00022729"/>
    </source>
</evidence>
<dbReference type="CDD" id="cd13589">
    <property type="entry name" value="PBP2_polyamine_RpCGA009"/>
    <property type="match status" value="1"/>
</dbReference>
<evidence type="ECO:0000313" key="3">
    <source>
        <dbReference type="EMBL" id="MFD1203168.1"/>
    </source>
</evidence>
<dbReference type="SUPFAM" id="SSF53850">
    <property type="entry name" value="Periplasmic binding protein-like II"/>
    <property type="match status" value="1"/>
</dbReference>
<dbReference type="PROSITE" id="PS51257">
    <property type="entry name" value="PROKAR_LIPOPROTEIN"/>
    <property type="match status" value="1"/>
</dbReference>
<evidence type="ECO:0000256" key="2">
    <source>
        <dbReference type="SAM" id="SignalP"/>
    </source>
</evidence>
<dbReference type="Gene3D" id="3.40.190.10">
    <property type="entry name" value="Periplasmic binding protein-like II"/>
    <property type="match status" value="2"/>
</dbReference>
<proteinExistence type="predicted"/>
<sequence>MHDRKRTLAAVAAVAAAGMLLSGCAGGGGAAADAKSLTVTMWGGAAQEGHVATVFQPWAEENGVTIQQDSPTDYAKLDAMVQAGKVAWGVVEAEPNFTETACEAGTLAKLNDEVKQAIAAAEVNPEFVNDCAIPILQYSFTIAYNTEKFPGAHPTTWAEFFDTEKFPGKRGFWKYATGGIFEAALLADGVAPADLYPLDLNRAFKKLDTIKSDIVWYDTGDQMTQLVASGEAPLVQAWNGRITQAAADGQPVANEFGENLITYDHVVIPSGYANEQLAQEWMVWFLSHPEAQAKQAEETGYGTASPKALEFIPQEIQQELAGSEAVNSQSVATIDYSYWAEQYGPVTERFNVWMAQ</sequence>
<dbReference type="RefSeq" id="WP_343961489.1">
    <property type="nucleotide sequence ID" value="NZ_BAAAKZ010000012.1"/>
</dbReference>
<name>A0ABW3TTM2_9MICO</name>
<dbReference type="EMBL" id="JBHTLY010000009">
    <property type="protein sequence ID" value="MFD1203168.1"/>
    <property type="molecule type" value="Genomic_DNA"/>
</dbReference>
<dbReference type="Proteomes" id="UP001597181">
    <property type="component" value="Unassembled WGS sequence"/>
</dbReference>
<feature type="signal peptide" evidence="2">
    <location>
        <begin position="1"/>
        <end position="27"/>
    </location>
</feature>
<gene>
    <name evidence="3" type="ORF">ACFQ3U_14815</name>
</gene>
<accession>A0ABW3TTM2</accession>
<dbReference type="Pfam" id="PF13416">
    <property type="entry name" value="SBP_bac_8"/>
    <property type="match status" value="1"/>
</dbReference>